<protein>
    <recommendedName>
        <fullName evidence="3">histidine kinase</fullName>
        <ecNumber evidence="3">2.7.13.3</ecNumber>
    </recommendedName>
</protein>
<gene>
    <name evidence="15" type="ORF">DRP53_03685</name>
</gene>
<dbReference type="GO" id="GO:0016020">
    <property type="term" value="C:membrane"/>
    <property type="evidence" value="ECO:0007669"/>
    <property type="project" value="UniProtKB-SubCell"/>
</dbReference>
<dbReference type="PROSITE" id="PS50109">
    <property type="entry name" value="HIS_KIN"/>
    <property type="match status" value="1"/>
</dbReference>
<keyword evidence="10 13" id="KW-1133">Transmembrane helix</keyword>
<feature type="domain" description="Histidine kinase" evidence="14">
    <location>
        <begin position="323"/>
        <end position="525"/>
    </location>
</feature>
<evidence type="ECO:0000256" key="2">
    <source>
        <dbReference type="ARBA" id="ARBA00004141"/>
    </source>
</evidence>
<evidence type="ECO:0000256" key="1">
    <source>
        <dbReference type="ARBA" id="ARBA00000085"/>
    </source>
</evidence>
<dbReference type="PANTHER" id="PTHR43065:SF10">
    <property type="entry name" value="PEROXIDE STRESS-ACTIVATED HISTIDINE KINASE MAK3"/>
    <property type="match status" value="1"/>
</dbReference>
<keyword evidence="4" id="KW-0597">Phosphoprotein</keyword>
<sequence>MSKVQLNLLRMLIVLTMVAMMVYSNRGLEFASPPYYLALAYLLFNLLCFLFLPRSIYLGTIFHYLLIIIDIVVVTTAMYLTSGFESDFYLIYFLVIFISSVGGDVRSCFYTALIAAVLYAWIYSRGRFDMSLLQSRFLVRIPFFLVFAFYTSFWAERVRRANEEKRLLEKFNLRLKEQVDLAIQKLADVSRFSESLTRSIRSGIIAIDNEKRIVLFNPYAREVLKFEGNPINRFIDELDPLAPIAMILKQTLNEHIELRREVVEIVVGSEPKKLGLASALLRDHNNKITGSMVLFTDLTEVFKLQERLKRSEHLAHIGEMASWVAHEIRNPLSTIQGFSELLARQDDPKKRREYLSKIKEGTKRIDNIITDILYLAKDRPKTLEPVSLNQVLVVVAEDVKALKGFDVKLNPPSELVVIHGHRDRLTRVFENLIINSIEAEAKTIEVDLGTEEMDALVTIRDDGVGMTEEEKRLAFTPFHTTKEKGTGLGLAIVEKIIVEDHRGRIECDSKKGEGTTFRIYLPLEGGQSG</sequence>
<dbReference type="InterPro" id="IPR003661">
    <property type="entry name" value="HisK_dim/P_dom"/>
</dbReference>
<feature type="transmembrane region" description="Helical" evidence="13">
    <location>
        <begin position="35"/>
        <end position="52"/>
    </location>
</feature>
<dbReference type="CDD" id="cd00082">
    <property type="entry name" value="HisKA"/>
    <property type="match status" value="1"/>
</dbReference>
<dbReference type="SUPFAM" id="SSF55874">
    <property type="entry name" value="ATPase domain of HSP90 chaperone/DNA topoisomerase II/histidine kinase"/>
    <property type="match status" value="1"/>
</dbReference>
<dbReference type="InterPro" id="IPR005467">
    <property type="entry name" value="His_kinase_dom"/>
</dbReference>
<dbReference type="InterPro" id="IPR003594">
    <property type="entry name" value="HATPase_dom"/>
</dbReference>
<dbReference type="Gene3D" id="3.30.450.20">
    <property type="entry name" value="PAS domain"/>
    <property type="match status" value="1"/>
</dbReference>
<dbReference type="Pfam" id="PF00512">
    <property type="entry name" value="HisKA"/>
    <property type="match status" value="1"/>
</dbReference>
<dbReference type="SUPFAM" id="SSF47384">
    <property type="entry name" value="Homodimeric domain of signal transducing histidine kinase"/>
    <property type="match status" value="1"/>
</dbReference>
<dbReference type="EMBL" id="QNBE01000026">
    <property type="protein sequence ID" value="RKX70813.1"/>
    <property type="molecule type" value="Genomic_DNA"/>
</dbReference>
<evidence type="ECO:0000256" key="13">
    <source>
        <dbReference type="SAM" id="Phobius"/>
    </source>
</evidence>
<evidence type="ECO:0000259" key="14">
    <source>
        <dbReference type="PROSITE" id="PS50109"/>
    </source>
</evidence>
<dbReference type="SMART" id="SM00388">
    <property type="entry name" value="HisKA"/>
    <property type="match status" value="1"/>
</dbReference>
<comment type="caution">
    <text evidence="15">The sequence shown here is derived from an EMBL/GenBank/DDBJ whole genome shotgun (WGS) entry which is preliminary data.</text>
</comment>
<comment type="subcellular location">
    <subcellularLocation>
        <location evidence="2">Membrane</location>
        <topology evidence="2">Multi-pass membrane protein</topology>
    </subcellularLocation>
</comment>
<name>A0A660SJE1_UNCW3</name>
<feature type="transmembrane region" description="Helical" evidence="13">
    <location>
        <begin position="7"/>
        <end position="23"/>
    </location>
</feature>
<dbReference type="InterPro" id="IPR025201">
    <property type="entry name" value="KdpD_TM"/>
</dbReference>
<evidence type="ECO:0000256" key="7">
    <source>
        <dbReference type="ARBA" id="ARBA00022741"/>
    </source>
</evidence>
<dbReference type="InterPro" id="IPR038318">
    <property type="entry name" value="KdpD_sf"/>
</dbReference>
<evidence type="ECO:0000256" key="4">
    <source>
        <dbReference type="ARBA" id="ARBA00022553"/>
    </source>
</evidence>
<evidence type="ECO:0000256" key="6">
    <source>
        <dbReference type="ARBA" id="ARBA00022692"/>
    </source>
</evidence>
<evidence type="ECO:0000256" key="9">
    <source>
        <dbReference type="ARBA" id="ARBA00022840"/>
    </source>
</evidence>
<dbReference type="InterPro" id="IPR036890">
    <property type="entry name" value="HATPase_C_sf"/>
</dbReference>
<dbReference type="GO" id="GO:0005524">
    <property type="term" value="F:ATP binding"/>
    <property type="evidence" value="ECO:0007669"/>
    <property type="project" value="UniProtKB-KW"/>
</dbReference>
<evidence type="ECO:0000313" key="15">
    <source>
        <dbReference type="EMBL" id="RKX70813.1"/>
    </source>
</evidence>
<dbReference type="InterPro" id="IPR004358">
    <property type="entry name" value="Sig_transdc_His_kin-like_C"/>
</dbReference>
<dbReference type="Proteomes" id="UP000268469">
    <property type="component" value="Unassembled WGS sequence"/>
</dbReference>
<reference evidence="15 16" key="1">
    <citation type="submission" date="2018-06" db="EMBL/GenBank/DDBJ databases">
        <title>Extensive metabolic versatility and redundancy in microbially diverse, dynamic hydrothermal sediments.</title>
        <authorList>
            <person name="Dombrowski N."/>
            <person name="Teske A."/>
            <person name="Baker B.J."/>
        </authorList>
    </citation>
    <scope>NUCLEOTIDE SEQUENCE [LARGE SCALE GENOMIC DNA]</scope>
    <source>
        <strain evidence="15">B36_G15</strain>
    </source>
</reference>
<dbReference type="Gene3D" id="1.10.287.130">
    <property type="match status" value="1"/>
</dbReference>
<keyword evidence="6 13" id="KW-0812">Transmembrane</keyword>
<keyword evidence="12 13" id="KW-0472">Membrane</keyword>
<dbReference type="InterPro" id="IPR035965">
    <property type="entry name" value="PAS-like_dom_sf"/>
</dbReference>
<dbReference type="GO" id="GO:0000155">
    <property type="term" value="F:phosphorelay sensor kinase activity"/>
    <property type="evidence" value="ECO:0007669"/>
    <property type="project" value="InterPro"/>
</dbReference>
<keyword evidence="11" id="KW-0902">Two-component regulatory system</keyword>
<keyword evidence="8" id="KW-0418">Kinase</keyword>
<feature type="transmembrane region" description="Helical" evidence="13">
    <location>
        <begin position="137"/>
        <end position="155"/>
    </location>
</feature>
<evidence type="ECO:0000256" key="10">
    <source>
        <dbReference type="ARBA" id="ARBA00022989"/>
    </source>
</evidence>
<evidence type="ECO:0000256" key="11">
    <source>
        <dbReference type="ARBA" id="ARBA00023012"/>
    </source>
</evidence>
<dbReference type="Gene3D" id="3.30.565.10">
    <property type="entry name" value="Histidine kinase-like ATPase, C-terminal domain"/>
    <property type="match status" value="1"/>
</dbReference>
<dbReference type="Gene3D" id="1.20.120.620">
    <property type="entry name" value="Backbone structure of the membrane domain of e. Coli histidine kinase receptor kdpd"/>
    <property type="match status" value="1"/>
</dbReference>
<dbReference type="EC" id="2.7.13.3" evidence="3"/>
<dbReference type="SMART" id="SM00387">
    <property type="entry name" value="HATPase_c"/>
    <property type="match status" value="1"/>
</dbReference>
<comment type="catalytic activity">
    <reaction evidence="1">
        <text>ATP + protein L-histidine = ADP + protein N-phospho-L-histidine.</text>
        <dbReference type="EC" id="2.7.13.3"/>
    </reaction>
</comment>
<feature type="transmembrane region" description="Helical" evidence="13">
    <location>
        <begin position="88"/>
        <end position="121"/>
    </location>
</feature>
<dbReference type="Pfam" id="PF13596">
    <property type="entry name" value="PAS_10"/>
    <property type="match status" value="1"/>
</dbReference>
<dbReference type="PRINTS" id="PR00344">
    <property type="entry name" value="BCTRLSENSOR"/>
</dbReference>
<keyword evidence="7" id="KW-0547">Nucleotide-binding</keyword>
<dbReference type="SUPFAM" id="SSF55785">
    <property type="entry name" value="PYP-like sensor domain (PAS domain)"/>
    <property type="match status" value="1"/>
</dbReference>
<proteinExistence type="predicted"/>
<dbReference type="Pfam" id="PF13493">
    <property type="entry name" value="DUF4118"/>
    <property type="match status" value="1"/>
</dbReference>
<dbReference type="Pfam" id="PF02518">
    <property type="entry name" value="HATPase_c"/>
    <property type="match status" value="1"/>
</dbReference>
<keyword evidence="9" id="KW-0067">ATP-binding</keyword>
<dbReference type="AlphaFoldDB" id="A0A660SJE1"/>
<accession>A0A660SJE1</accession>
<evidence type="ECO:0000256" key="8">
    <source>
        <dbReference type="ARBA" id="ARBA00022777"/>
    </source>
</evidence>
<keyword evidence="5" id="KW-0808">Transferase</keyword>
<evidence type="ECO:0000313" key="16">
    <source>
        <dbReference type="Proteomes" id="UP000268469"/>
    </source>
</evidence>
<evidence type="ECO:0000256" key="5">
    <source>
        <dbReference type="ARBA" id="ARBA00022679"/>
    </source>
</evidence>
<evidence type="ECO:0000256" key="12">
    <source>
        <dbReference type="ARBA" id="ARBA00023136"/>
    </source>
</evidence>
<dbReference type="PANTHER" id="PTHR43065">
    <property type="entry name" value="SENSOR HISTIDINE KINASE"/>
    <property type="match status" value="1"/>
</dbReference>
<organism evidence="15 16">
    <name type="scientific">candidate division WOR-3 bacterium</name>
    <dbReference type="NCBI Taxonomy" id="2052148"/>
    <lineage>
        <taxon>Bacteria</taxon>
        <taxon>Bacteria division WOR-3</taxon>
    </lineage>
</organism>
<evidence type="ECO:0000256" key="3">
    <source>
        <dbReference type="ARBA" id="ARBA00012438"/>
    </source>
</evidence>
<feature type="transmembrane region" description="Helical" evidence="13">
    <location>
        <begin position="64"/>
        <end position="82"/>
    </location>
</feature>
<dbReference type="InterPro" id="IPR036097">
    <property type="entry name" value="HisK_dim/P_sf"/>
</dbReference>